<evidence type="ECO:0000313" key="1">
    <source>
        <dbReference type="EMBL" id="AKE39478.1"/>
    </source>
</evidence>
<evidence type="ECO:0000313" key="2">
    <source>
        <dbReference type="Proteomes" id="UP000033566"/>
    </source>
</evidence>
<proteinExistence type="predicted"/>
<dbReference type="Pfam" id="PF10722">
    <property type="entry name" value="YbjN"/>
    <property type="match status" value="2"/>
</dbReference>
<name>A0A0F6QYW2_9CORY</name>
<dbReference type="InterPro" id="IPR019660">
    <property type="entry name" value="Put_sensory_transdc_reg_YbjN"/>
</dbReference>
<dbReference type="KEGG" id="ccj:UL81_07615"/>
<dbReference type="OrthoDB" id="4420706at2"/>
<gene>
    <name evidence="1" type="ORF">UL81_07615</name>
</gene>
<organism evidence="1 2">
    <name type="scientific">Corynebacterium camporealensis</name>
    <dbReference type="NCBI Taxonomy" id="161896"/>
    <lineage>
        <taxon>Bacteria</taxon>
        <taxon>Bacillati</taxon>
        <taxon>Actinomycetota</taxon>
        <taxon>Actinomycetes</taxon>
        <taxon>Mycobacteriales</taxon>
        <taxon>Corynebacteriaceae</taxon>
        <taxon>Corynebacterium</taxon>
    </lineage>
</organism>
<dbReference type="AlphaFoldDB" id="A0A0F6QYW2"/>
<dbReference type="PATRIC" id="fig|161896.4.peg.1490"/>
<dbReference type="STRING" id="161896.UL81_07615"/>
<sequence>MTDSSDPFAPEPSSNVLTRMRLAADHHRIEYIDGGNGQLILPHFPAGETRAFLDPENPHFLRFYTIHRGVLGFSDLPALNDFVNDWNFNCLSPTAILDYSSPDEVTVCGRTTVPLQPELSDAQLSGALLSSVTNADTFLEQLALKFPETLTATKPNWDIDTHEEELTPERIAEFLPSIGIEKLHLSDEGPIYAWVNDVFFSFYVENGPTLNIKGHWQPELPPQDFTRVFLICNDWNRTHHAGTAYCSPDEDEVQVKIDYPVNAVAGLSDTQLRVALGLGMKTILHGIDDIALETLGTSPVWWP</sequence>
<dbReference type="EMBL" id="CP011311">
    <property type="protein sequence ID" value="AKE39478.1"/>
    <property type="molecule type" value="Genomic_DNA"/>
</dbReference>
<accession>A0A0F6QYW2</accession>
<dbReference type="HOGENOM" id="CLU_047685_0_0_11"/>
<reference evidence="1 2" key="1">
    <citation type="journal article" date="2015" name="Genome Announc.">
        <title>Complete Genome Sequence of Corynebacterium camporealensis DSM 44610, Isolated from the Milk of a Manchega Sheep with Subclinical Mastitis.</title>
        <authorList>
            <person name="Ruckert C."/>
            <person name="Albersmeier A."/>
            <person name="Winkler A."/>
            <person name="Tauch A."/>
        </authorList>
    </citation>
    <scope>NUCLEOTIDE SEQUENCE [LARGE SCALE GENOMIC DNA]</scope>
    <source>
        <strain evidence="1 2">DSM 44610</strain>
    </source>
</reference>
<dbReference type="RefSeq" id="WP_035105165.1">
    <property type="nucleotide sequence ID" value="NZ_CP011311.1"/>
</dbReference>
<keyword evidence="2" id="KW-1185">Reference proteome</keyword>
<dbReference type="Proteomes" id="UP000033566">
    <property type="component" value="Chromosome"/>
</dbReference>
<protein>
    <submittedName>
        <fullName evidence="1">Putative bacterial sensory transduction regulator</fullName>
    </submittedName>
</protein>